<dbReference type="RefSeq" id="WP_123399961.1">
    <property type="nucleotide sequence ID" value="NZ_RJVI01000001.1"/>
</dbReference>
<keyword evidence="3" id="KW-1185">Reference proteome</keyword>
<keyword evidence="1" id="KW-1133">Transmembrane helix</keyword>
<dbReference type="Pfam" id="PF11859">
    <property type="entry name" value="DUF3379"/>
    <property type="match status" value="1"/>
</dbReference>
<gene>
    <name evidence="2" type="ORF">EDC57_0524</name>
</gene>
<feature type="transmembrane region" description="Helical" evidence="1">
    <location>
        <begin position="87"/>
        <end position="109"/>
    </location>
</feature>
<evidence type="ECO:0000256" key="1">
    <source>
        <dbReference type="SAM" id="Phobius"/>
    </source>
</evidence>
<organism evidence="2 3">
    <name type="scientific">Inmirania thermothiophila</name>
    <dbReference type="NCBI Taxonomy" id="1750597"/>
    <lineage>
        <taxon>Bacteria</taxon>
        <taxon>Pseudomonadati</taxon>
        <taxon>Pseudomonadota</taxon>
        <taxon>Gammaproteobacteria</taxon>
        <taxon>Chromatiales</taxon>
        <taxon>Ectothiorhodospiraceae</taxon>
        <taxon>Inmirania</taxon>
    </lineage>
</organism>
<evidence type="ECO:0000313" key="3">
    <source>
        <dbReference type="Proteomes" id="UP000276634"/>
    </source>
</evidence>
<accession>A0A3N1Y772</accession>
<dbReference type="OrthoDB" id="6195578at2"/>
<name>A0A3N1Y772_9GAMM</name>
<dbReference type="InterPro" id="IPR021806">
    <property type="entry name" value="DUF3379"/>
</dbReference>
<evidence type="ECO:0000313" key="2">
    <source>
        <dbReference type="EMBL" id="ROR34625.1"/>
    </source>
</evidence>
<proteinExistence type="predicted"/>
<comment type="caution">
    <text evidence="2">The sequence shown here is derived from an EMBL/GenBank/DDBJ whole genome shotgun (WGS) entry which is preliminary data.</text>
</comment>
<dbReference type="EMBL" id="RJVI01000001">
    <property type="protein sequence ID" value="ROR34625.1"/>
    <property type="molecule type" value="Genomic_DNA"/>
</dbReference>
<keyword evidence="1" id="KW-0812">Transmembrane</keyword>
<reference evidence="2 3" key="1">
    <citation type="submission" date="2018-11" db="EMBL/GenBank/DDBJ databases">
        <title>Genomic Encyclopedia of Type Strains, Phase IV (KMG-IV): sequencing the most valuable type-strain genomes for metagenomic binning, comparative biology and taxonomic classification.</title>
        <authorList>
            <person name="Goeker M."/>
        </authorList>
    </citation>
    <scope>NUCLEOTIDE SEQUENCE [LARGE SCALE GENOMIC DNA]</scope>
    <source>
        <strain evidence="2 3">DSM 100275</strain>
    </source>
</reference>
<keyword evidence="1" id="KW-0472">Membrane</keyword>
<dbReference type="Proteomes" id="UP000276634">
    <property type="component" value="Unassembled WGS sequence"/>
</dbReference>
<protein>
    <submittedName>
        <fullName evidence="2">Uncharacterized protein DUF3379</fullName>
    </submittedName>
</protein>
<dbReference type="AlphaFoldDB" id="A0A3N1Y772"/>
<sequence>MNAVPPISCLEFRRRILVDPRDRDPALSAHRRDCPGCRSEAERIERLEAALHEACKVPVPEGLSARILLRQSLREEGRPRARRQRWLQVYALAASVLLVAGILGGGYYLQQSREAPVEHMVAATVGERMAEIMRVAAGTEADDQVVRNMFREIGAQLVGDLGPVAYCEVTRLQGRKAGMLVFRGARGPVTVVYLMGEQVPRREPIRHDGLEGVIWPEGKGSVAVLGPAGESLAPYEERLRRAVRWY</sequence>